<evidence type="ECO:0000256" key="3">
    <source>
        <dbReference type="ARBA" id="ARBA00022448"/>
    </source>
</evidence>
<keyword evidence="9 10" id="KW-0472">Membrane</keyword>
<dbReference type="InterPro" id="IPR002067">
    <property type="entry name" value="MCP"/>
</dbReference>
<reference evidence="12 13" key="1">
    <citation type="journal article" date="2023" name="Elife">
        <title>Identification of key yeast species and microbe-microbe interactions impacting larval growth of Drosophila in the wild.</title>
        <authorList>
            <person name="Mure A."/>
            <person name="Sugiura Y."/>
            <person name="Maeda R."/>
            <person name="Honda K."/>
            <person name="Sakurai N."/>
            <person name="Takahashi Y."/>
            <person name="Watada M."/>
            <person name="Katoh T."/>
            <person name="Gotoh A."/>
            <person name="Gotoh Y."/>
            <person name="Taniguchi I."/>
            <person name="Nakamura K."/>
            <person name="Hayashi T."/>
            <person name="Katayama T."/>
            <person name="Uemura T."/>
            <person name="Hattori Y."/>
        </authorList>
    </citation>
    <scope>NUCLEOTIDE SEQUENCE [LARGE SCALE GENOMIC DNA]</scope>
    <source>
        <strain evidence="12 13">SB-73</strain>
    </source>
</reference>
<keyword evidence="13" id="KW-1185">Reference proteome</keyword>
<evidence type="ECO:0000256" key="5">
    <source>
        <dbReference type="ARBA" id="ARBA00022737"/>
    </source>
</evidence>
<dbReference type="InterPro" id="IPR018108">
    <property type="entry name" value="MCP_transmembrane"/>
</dbReference>
<keyword evidence="6" id="KW-0999">Mitochondrion inner membrane</keyword>
<dbReference type="Pfam" id="PF00153">
    <property type="entry name" value="Mito_carr"/>
    <property type="match status" value="3"/>
</dbReference>
<organism evidence="12 13">
    <name type="scientific">Starmerella bacillaris</name>
    <name type="common">Yeast</name>
    <name type="synonym">Candida zemplinina</name>
    <dbReference type="NCBI Taxonomy" id="1247836"/>
    <lineage>
        <taxon>Eukaryota</taxon>
        <taxon>Fungi</taxon>
        <taxon>Dikarya</taxon>
        <taxon>Ascomycota</taxon>
        <taxon>Saccharomycotina</taxon>
        <taxon>Dipodascomycetes</taxon>
        <taxon>Dipodascales</taxon>
        <taxon>Trichomonascaceae</taxon>
        <taxon>Starmerella</taxon>
    </lineage>
</organism>
<dbReference type="EMBL" id="BTGC01000008">
    <property type="protein sequence ID" value="GMM52947.1"/>
    <property type="molecule type" value="Genomic_DNA"/>
</dbReference>
<feature type="repeat" description="Solcar" evidence="10">
    <location>
        <begin position="3"/>
        <end position="97"/>
    </location>
</feature>
<evidence type="ECO:0000256" key="8">
    <source>
        <dbReference type="ARBA" id="ARBA00023128"/>
    </source>
</evidence>
<keyword evidence="4 10" id="KW-0812">Transmembrane</keyword>
<evidence type="ECO:0000256" key="9">
    <source>
        <dbReference type="ARBA" id="ARBA00023136"/>
    </source>
</evidence>
<comment type="similarity">
    <text evidence="2 11">Belongs to the mitochondrial carrier (TC 2.A.29) family.</text>
</comment>
<feature type="repeat" description="Solcar" evidence="10">
    <location>
        <begin position="203"/>
        <end position="289"/>
    </location>
</feature>
<feature type="repeat" description="Solcar" evidence="10">
    <location>
        <begin position="105"/>
        <end position="194"/>
    </location>
</feature>
<sequence>MPEKNWKSFVAGATAGGIESAITYPFEFAKTRLQLRNIEAAAGKAVTKQANNPISLWIQVARTDGIGAIYAGCLPFVVGNTAKAGVRFLGFDAIRNRLRDADGNLSTFRGAIAGMGAGVLESVLALTPGESIKTALIDDRQGAQKYTGKGFQGIRLLLRDQGLGVLYKGVVPVTVRQAANSTVRLGSYSTLKTLWENKKGRALNSGETFALGALVGTITVYATMPIDTVKTRMQSVNARKEYKGMLDCFAKVIKNDGFFALWKGSTARLGRLIMSGGIVFTIYEKMMLVLA</sequence>
<evidence type="ECO:0000256" key="6">
    <source>
        <dbReference type="ARBA" id="ARBA00022792"/>
    </source>
</evidence>
<keyword evidence="7" id="KW-1133">Transmembrane helix</keyword>
<dbReference type="SUPFAM" id="SSF103506">
    <property type="entry name" value="Mitochondrial carrier"/>
    <property type="match status" value="1"/>
</dbReference>
<protein>
    <submittedName>
        <fullName evidence="12">Ctp1 protein</fullName>
    </submittedName>
</protein>
<evidence type="ECO:0000256" key="2">
    <source>
        <dbReference type="ARBA" id="ARBA00006375"/>
    </source>
</evidence>
<dbReference type="InterPro" id="IPR049563">
    <property type="entry name" value="TXTP-like"/>
</dbReference>
<proteinExistence type="inferred from homology"/>
<comment type="subcellular location">
    <subcellularLocation>
        <location evidence="1">Mitochondrion inner membrane</location>
        <topology evidence="1">Multi-pass membrane protein</topology>
    </subcellularLocation>
</comment>
<dbReference type="Gene3D" id="1.50.40.10">
    <property type="entry name" value="Mitochondrial carrier domain"/>
    <property type="match status" value="1"/>
</dbReference>
<keyword evidence="5" id="KW-0677">Repeat</keyword>
<evidence type="ECO:0000256" key="1">
    <source>
        <dbReference type="ARBA" id="ARBA00004448"/>
    </source>
</evidence>
<evidence type="ECO:0000313" key="13">
    <source>
        <dbReference type="Proteomes" id="UP001362899"/>
    </source>
</evidence>
<dbReference type="GO" id="GO:0005743">
    <property type="term" value="C:mitochondrial inner membrane"/>
    <property type="evidence" value="ECO:0007669"/>
    <property type="project" value="UniProtKB-SubCell"/>
</dbReference>
<dbReference type="PROSITE" id="PS50920">
    <property type="entry name" value="SOLCAR"/>
    <property type="match status" value="3"/>
</dbReference>
<dbReference type="PRINTS" id="PR00926">
    <property type="entry name" value="MITOCARRIER"/>
</dbReference>
<evidence type="ECO:0000313" key="12">
    <source>
        <dbReference type="EMBL" id="GMM52947.1"/>
    </source>
</evidence>
<dbReference type="PANTHER" id="PTHR45788">
    <property type="entry name" value="SUCCINATE/FUMARATE MITOCHONDRIAL TRANSPORTER-RELATED"/>
    <property type="match status" value="1"/>
</dbReference>
<keyword evidence="8" id="KW-0496">Mitochondrion</keyword>
<dbReference type="FunFam" id="1.50.40.10:FF:000007">
    <property type="entry name" value="Mitochondrial tricarboxylate transport protein-like"/>
    <property type="match status" value="1"/>
</dbReference>
<comment type="caution">
    <text evidence="12">The sequence shown here is derived from an EMBL/GenBank/DDBJ whole genome shotgun (WGS) entry which is preliminary data.</text>
</comment>
<evidence type="ECO:0000256" key="10">
    <source>
        <dbReference type="PROSITE-ProRule" id="PRU00282"/>
    </source>
</evidence>
<dbReference type="Proteomes" id="UP001362899">
    <property type="component" value="Unassembled WGS sequence"/>
</dbReference>
<name>A0AAV5RP99_STABA</name>
<gene>
    <name evidence="12" type="ORF">DASB73_039100</name>
</gene>
<dbReference type="InterPro" id="IPR023395">
    <property type="entry name" value="MCP_dom_sf"/>
</dbReference>
<evidence type="ECO:0000256" key="4">
    <source>
        <dbReference type="ARBA" id="ARBA00022692"/>
    </source>
</evidence>
<dbReference type="GO" id="GO:0071913">
    <property type="term" value="F:citrate secondary active transmembrane transporter activity"/>
    <property type="evidence" value="ECO:0007669"/>
    <property type="project" value="TreeGrafter"/>
</dbReference>
<dbReference type="PANTHER" id="PTHR45788:SF4">
    <property type="entry name" value="TRICARBOXYLATE TRANSPORT PROTEIN, MITOCHONDRIAL"/>
    <property type="match status" value="1"/>
</dbReference>
<keyword evidence="3 11" id="KW-0813">Transport</keyword>
<evidence type="ECO:0000256" key="7">
    <source>
        <dbReference type="ARBA" id="ARBA00022989"/>
    </source>
</evidence>
<accession>A0AAV5RP99</accession>
<evidence type="ECO:0000256" key="11">
    <source>
        <dbReference type="RuleBase" id="RU000488"/>
    </source>
</evidence>
<dbReference type="AlphaFoldDB" id="A0AAV5RP99"/>
<dbReference type="GO" id="GO:0006843">
    <property type="term" value="P:mitochondrial citrate transmembrane transport"/>
    <property type="evidence" value="ECO:0007669"/>
    <property type="project" value="TreeGrafter"/>
</dbReference>